<protein>
    <submittedName>
        <fullName evidence="1">Uncharacterized protein</fullName>
    </submittedName>
</protein>
<name>X0YTX4_9ZZZZ</name>
<reference evidence="1" key="1">
    <citation type="journal article" date="2014" name="Front. Microbiol.">
        <title>High frequency of phylogenetically diverse reductive dehalogenase-homologous genes in deep subseafloor sedimentary metagenomes.</title>
        <authorList>
            <person name="Kawai M."/>
            <person name="Futagami T."/>
            <person name="Toyoda A."/>
            <person name="Takaki Y."/>
            <person name="Nishi S."/>
            <person name="Hori S."/>
            <person name="Arai W."/>
            <person name="Tsubouchi T."/>
            <person name="Morono Y."/>
            <person name="Uchiyama I."/>
            <person name="Ito T."/>
            <person name="Fujiyama A."/>
            <person name="Inagaki F."/>
            <person name="Takami H."/>
        </authorList>
    </citation>
    <scope>NUCLEOTIDE SEQUENCE</scope>
    <source>
        <strain evidence="1">Expedition CK06-06</strain>
    </source>
</reference>
<proteinExistence type="predicted"/>
<feature type="non-terminal residue" evidence="1">
    <location>
        <position position="109"/>
    </location>
</feature>
<accession>X0YTX4</accession>
<dbReference type="EMBL" id="BARS01057296">
    <property type="protein sequence ID" value="GAG50182.1"/>
    <property type="molecule type" value="Genomic_DNA"/>
</dbReference>
<comment type="caution">
    <text evidence="1">The sequence shown here is derived from an EMBL/GenBank/DDBJ whole genome shotgun (WGS) entry which is preliminary data.</text>
</comment>
<organism evidence="1">
    <name type="scientific">marine sediment metagenome</name>
    <dbReference type="NCBI Taxonomy" id="412755"/>
    <lineage>
        <taxon>unclassified sequences</taxon>
        <taxon>metagenomes</taxon>
        <taxon>ecological metagenomes</taxon>
    </lineage>
</organism>
<evidence type="ECO:0000313" key="1">
    <source>
        <dbReference type="EMBL" id="GAG50182.1"/>
    </source>
</evidence>
<dbReference type="AlphaFoldDB" id="X0YTX4"/>
<gene>
    <name evidence="1" type="ORF">S01H1_84060</name>
</gene>
<sequence length="109" mass="11409">MKRTLMLLPALAGALLLGPVGQAQRTDPGGLSIKQRGNIVFSALEASPVNAAALRAALRDVAHVEAGFQSGPLPKWVDGARVVNGHIRLKKVVTLNRLEGGDAPAEWVA</sequence>